<sequence length="112" mass="13054">MNKPKVIKSYENLSEELLEQIKLTYPRGFLRHLISFSDGKGIRQKGLPFETEDKYYLIKMSPAKAKGIIEEDDDFDDAGNLKTKVRDKYLDNQSDLEFLDSNNNEAKREAYE</sequence>
<accession>A0A6S6SFR8</accession>
<proteinExistence type="predicted"/>
<name>A0A6S6SFR8_9BACT</name>
<evidence type="ECO:0000313" key="1">
    <source>
        <dbReference type="EMBL" id="CAA6807254.1"/>
    </source>
</evidence>
<dbReference type="AlphaFoldDB" id="A0A6S6SFR8"/>
<gene>
    <name evidence="1" type="ORF">HELGO_WM34866</name>
</gene>
<reference evidence="1" key="1">
    <citation type="submission" date="2020-01" db="EMBL/GenBank/DDBJ databases">
        <authorList>
            <person name="Meier V. D."/>
            <person name="Meier V D."/>
        </authorList>
    </citation>
    <scope>NUCLEOTIDE SEQUENCE</scope>
    <source>
        <strain evidence="1">HLG_WM_MAG_10</strain>
    </source>
</reference>
<protein>
    <submittedName>
        <fullName evidence="1">Uncharacterized protein</fullName>
    </submittedName>
</protein>
<organism evidence="1">
    <name type="scientific">uncultured Aureispira sp</name>
    <dbReference type="NCBI Taxonomy" id="1331704"/>
    <lineage>
        <taxon>Bacteria</taxon>
        <taxon>Pseudomonadati</taxon>
        <taxon>Bacteroidota</taxon>
        <taxon>Saprospiria</taxon>
        <taxon>Saprospirales</taxon>
        <taxon>Saprospiraceae</taxon>
        <taxon>Aureispira</taxon>
        <taxon>environmental samples</taxon>
    </lineage>
</organism>
<dbReference type="EMBL" id="CACVAQ010000130">
    <property type="protein sequence ID" value="CAA6807254.1"/>
    <property type="molecule type" value="Genomic_DNA"/>
</dbReference>